<dbReference type="EMBL" id="JAYMRR010000025">
    <property type="protein sequence ID" value="MFB8753382.1"/>
    <property type="molecule type" value="Genomic_DNA"/>
</dbReference>
<dbReference type="RefSeq" id="WP_376720020.1">
    <property type="nucleotide sequence ID" value="NZ_JAYMRR010000025.1"/>
</dbReference>
<dbReference type="Proteomes" id="UP001585018">
    <property type="component" value="Unassembled WGS sequence"/>
</dbReference>
<name>A0ABV5DLI2_9ACTN</name>
<protein>
    <recommendedName>
        <fullName evidence="3">Plasmid stabilization protein</fullName>
    </recommendedName>
</protein>
<gene>
    <name evidence="1" type="ORF">VSS30_31645</name>
</gene>
<keyword evidence="2" id="KW-1185">Reference proteome</keyword>
<proteinExistence type="predicted"/>
<accession>A0ABV5DLI2</accession>
<reference evidence="1 2" key="1">
    <citation type="submission" date="2024-01" db="EMBL/GenBank/DDBJ databases">
        <title>Genome mining of biosynthetic gene clusters to explore secondary metabolites of Streptomyces sp.</title>
        <authorList>
            <person name="Baig A."/>
            <person name="Ajitkumar Shintre N."/>
            <person name="Kumar H."/>
            <person name="Anbarasu A."/>
            <person name="Ramaiah S."/>
        </authorList>
    </citation>
    <scope>NUCLEOTIDE SEQUENCE [LARGE SCALE GENOMIC DNA]</scope>
    <source>
        <strain evidence="1 2">A03</strain>
    </source>
</reference>
<organism evidence="1 2">
    <name type="scientific">Streptomyces parvulus</name>
    <dbReference type="NCBI Taxonomy" id="146923"/>
    <lineage>
        <taxon>Bacteria</taxon>
        <taxon>Bacillati</taxon>
        <taxon>Actinomycetota</taxon>
        <taxon>Actinomycetes</taxon>
        <taxon>Kitasatosporales</taxon>
        <taxon>Streptomycetaceae</taxon>
        <taxon>Streptomyces</taxon>
    </lineage>
</organism>
<evidence type="ECO:0008006" key="3">
    <source>
        <dbReference type="Google" id="ProtNLM"/>
    </source>
</evidence>
<comment type="caution">
    <text evidence="1">The sequence shown here is derived from an EMBL/GenBank/DDBJ whole genome shotgun (WGS) entry which is preliminary data.</text>
</comment>
<evidence type="ECO:0000313" key="2">
    <source>
        <dbReference type="Proteomes" id="UP001585018"/>
    </source>
</evidence>
<evidence type="ECO:0000313" key="1">
    <source>
        <dbReference type="EMBL" id="MFB8753382.1"/>
    </source>
</evidence>
<sequence>MVQVEFTVWHREVAEERPDPDTYIDELHDAAAAQLSVVVTQLEAGVAGLQPQSTDEDLTDGADYIDHAAWRVSNKVVLAGAKQDDTDTPVRLVVVVRDYAAEAEDGDGEWL</sequence>